<evidence type="ECO:0000259" key="16">
    <source>
        <dbReference type="Pfam" id="PF04810"/>
    </source>
</evidence>
<evidence type="ECO:0000256" key="7">
    <source>
        <dbReference type="ARBA" id="ARBA00022833"/>
    </source>
</evidence>
<comment type="similarity">
    <text evidence="2 14">Belongs to the SEC23/SEC24 family. SEC23 subfamily.</text>
</comment>
<comment type="function">
    <text evidence="13 14">Component of the coat protein complex II (COPII) which promotes the formation of transport vesicles from the endoplasmic reticulum (ER). The coat has two main functions, the physical deformation of the endoplasmic reticulum membrane into vesicles and the selection of cargo molecules.</text>
</comment>
<name>R7QJ89_CHOCR</name>
<dbReference type="KEGG" id="ccp:CHC_T00009231001"/>
<keyword evidence="8 14" id="KW-0931">ER-Golgi transport</keyword>
<dbReference type="InterPro" id="IPR037550">
    <property type="entry name" value="Sec23_C"/>
</dbReference>
<dbReference type="InterPro" id="IPR006895">
    <property type="entry name" value="Znf_Sec23_Sec24"/>
</dbReference>
<dbReference type="AlphaFoldDB" id="R7QJ89"/>
<dbReference type="InterPro" id="IPR036180">
    <property type="entry name" value="Gelsolin-like_dom_sf"/>
</dbReference>
<keyword evidence="5 14" id="KW-0479">Metal-binding</keyword>
<dbReference type="InterPro" id="IPR029006">
    <property type="entry name" value="ADF-H/Gelsolin-like_dom_sf"/>
</dbReference>
<evidence type="ECO:0000256" key="2">
    <source>
        <dbReference type="ARBA" id="ARBA00009210"/>
    </source>
</evidence>
<dbReference type="FunFam" id="3.40.50.410:FF:000043">
    <property type="entry name" value="Protein transport protein SEC23"/>
    <property type="match status" value="1"/>
</dbReference>
<dbReference type="Pfam" id="PF08033">
    <property type="entry name" value="Sec23_BS"/>
    <property type="match status" value="1"/>
</dbReference>
<dbReference type="PANTHER" id="PTHR11141:SF0">
    <property type="entry name" value="PROTEIN TRANSPORT PROTEIN SEC23"/>
    <property type="match status" value="1"/>
</dbReference>
<dbReference type="EMBL" id="HG001846">
    <property type="protein sequence ID" value="CDF37511.1"/>
    <property type="molecule type" value="Genomic_DNA"/>
</dbReference>
<dbReference type="InterPro" id="IPR036465">
    <property type="entry name" value="vWFA_dom_sf"/>
</dbReference>
<evidence type="ECO:0000256" key="14">
    <source>
        <dbReference type="RuleBase" id="RU365030"/>
    </source>
</evidence>
<evidence type="ECO:0000259" key="15">
    <source>
        <dbReference type="Pfam" id="PF00626"/>
    </source>
</evidence>
<dbReference type="GO" id="GO:0090110">
    <property type="term" value="P:COPII-coated vesicle cargo loading"/>
    <property type="evidence" value="ECO:0007669"/>
    <property type="project" value="TreeGrafter"/>
</dbReference>
<dbReference type="Gene3D" id="3.40.50.410">
    <property type="entry name" value="von Willebrand factor, type A domain"/>
    <property type="match status" value="1"/>
</dbReference>
<feature type="domain" description="Sec23/Sec24 helical" evidence="18">
    <location>
        <begin position="519"/>
        <end position="617"/>
    </location>
</feature>
<evidence type="ECO:0000259" key="17">
    <source>
        <dbReference type="Pfam" id="PF04811"/>
    </source>
</evidence>
<dbReference type="GO" id="GO:0030127">
    <property type="term" value="C:COPII vesicle coat"/>
    <property type="evidence" value="ECO:0007669"/>
    <property type="project" value="InterPro"/>
</dbReference>
<dbReference type="GO" id="GO:0005096">
    <property type="term" value="F:GTPase activator activity"/>
    <property type="evidence" value="ECO:0007669"/>
    <property type="project" value="TreeGrafter"/>
</dbReference>
<keyword evidence="4 14" id="KW-0813">Transport</keyword>
<keyword evidence="14" id="KW-0963">Cytoplasm</keyword>
<evidence type="ECO:0000313" key="21">
    <source>
        <dbReference type="Proteomes" id="UP000012073"/>
    </source>
</evidence>
<dbReference type="GO" id="GO:0070971">
    <property type="term" value="C:endoplasmic reticulum exit site"/>
    <property type="evidence" value="ECO:0007669"/>
    <property type="project" value="TreeGrafter"/>
</dbReference>
<proteinExistence type="inferred from homology"/>
<evidence type="ECO:0000313" key="20">
    <source>
        <dbReference type="EMBL" id="CDF37511.1"/>
    </source>
</evidence>
<dbReference type="RefSeq" id="XP_005717382.1">
    <property type="nucleotide sequence ID" value="XM_005717325.1"/>
</dbReference>
<keyword evidence="10" id="KW-0333">Golgi apparatus</keyword>
<dbReference type="InterPro" id="IPR012990">
    <property type="entry name" value="Beta-sandwich_Sec23_24"/>
</dbReference>
<dbReference type="OMA" id="FPPHYAE"/>
<dbReference type="PANTHER" id="PTHR11141">
    <property type="entry name" value="PROTEIN TRANSPORT PROTEIN SEC23"/>
    <property type="match status" value="1"/>
</dbReference>
<evidence type="ECO:0000259" key="18">
    <source>
        <dbReference type="Pfam" id="PF04815"/>
    </source>
</evidence>
<dbReference type="Gene3D" id="1.20.120.730">
    <property type="entry name" value="Sec23/Sec24 helical domain"/>
    <property type="match status" value="1"/>
</dbReference>
<dbReference type="GeneID" id="17325099"/>
<dbReference type="SUPFAM" id="SSF81811">
    <property type="entry name" value="Helical domain of Sec23/24"/>
    <property type="match status" value="1"/>
</dbReference>
<dbReference type="Pfam" id="PF04810">
    <property type="entry name" value="zf-Sec23_Sec24"/>
    <property type="match status" value="1"/>
</dbReference>
<evidence type="ECO:0000256" key="4">
    <source>
        <dbReference type="ARBA" id="ARBA00022448"/>
    </source>
</evidence>
<dbReference type="GO" id="GO:0000139">
    <property type="term" value="C:Golgi membrane"/>
    <property type="evidence" value="ECO:0007669"/>
    <property type="project" value="UniProtKB-SubCell"/>
</dbReference>
<evidence type="ECO:0000256" key="5">
    <source>
        <dbReference type="ARBA" id="ARBA00022723"/>
    </source>
</evidence>
<dbReference type="InterPro" id="IPR037364">
    <property type="entry name" value="Sec23"/>
</dbReference>
<comment type="subcellular location">
    <subcellularLocation>
        <location evidence="14">Cytoplasmic vesicle</location>
        <location evidence="14">COPII-coated vesicle membrane</location>
        <topology evidence="14">Peripheral membrane protein</topology>
        <orientation evidence="14">Cytoplasmic side</orientation>
    </subcellularLocation>
    <subcellularLocation>
        <location evidence="14">Endoplasmic reticulum membrane</location>
        <topology evidence="14">Peripheral membrane protein</topology>
        <orientation evidence="14">Cytoplasmic side</orientation>
    </subcellularLocation>
    <subcellularLocation>
        <location evidence="1">Golgi apparatus membrane</location>
        <topology evidence="1">Peripheral membrane protein</topology>
        <orientation evidence="1">Cytoplasmic side</orientation>
    </subcellularLocation>
</comment>
<accession>R7QJ89</accession>
<dbReference type="Pfam" id="PF00626">
    <property type="entry name" value="Gelsolin"/>
    <property type="match status" value="1"/>
</dbReference>
<dbReference type="Pfam" id="PF04815">
    <property type="entry name" value="Sec23_helical"/>
    <property type="match status" value="1"/>
</dbReference>
<gene>
    <name evidence="20" type="ORF">CHC_T00009231001</name>
</gene>
<reference evidence="21" key="1">
    <citation type="journal article" date="2013" name="Proc. Natl. Acad. Sci. U.S.A.">
        <title>Genome structure and metabolic features in the red seaweed Chondrus crispus shed light on evolution of the Archaeplastida.</title>
        <authorList>
            <person name="Collen J."/>
            <person name="Porcel B."/>
            <person name="Carre W."/>
            <person name="Ball S.G."/>
            <person name="Chaparro C."/>
            <person name="Tonon T."/>
            <person name="Barbeyron T."/>
            <person name="Michel G."/>
            <person name="Noel B."/>
            <person name="Valentin K."/>
            <person name="Elias M."/>
            <person name="Artiguenave F."/>
            <person name="Arun A."/>
            <person name="Aury J.M."/>
            <person name="Barbosa-Neto J.F."/>
            <person name="Bothwell J.H."/>
            <person name="Bouget F.Y."/>
            <person name="Brillet L."/>
            <person name="Cabello-Hurtado F."/>
            <person name="Capella-Gutierrez S."/>
            <person name="Charrier B."/>
            <person name="Cladiere L."/>
            <person name="Cock J.M."/>
            <person name="Coelho S.M."/>
            <person name="Colleoni C."/>
            <person name="Czjzek M."/>
            <person name="Da Silva C."/>
            <person name="Delage L."/>
            <person name="Denoeud F."/>
            <person name="Deschamps P."/>
            <person name="Dittami S.M."/>
            <person name="Gabaldon T."/>
            <person name="Gachon C.M."/>
            <person name="Groisillier A."/>
            <person name="Herve C."/>
            <person name="Jabbari K."/>
            <person name="Katinka M."/>
            <person name="Kloareg B."/>
            <person name="Kowalczyk N."/>
            <person name="Labadie K."/>
            <person name="Leblanc C."/>
            <person name="Lopez P.J."/>
            <person name="McLachlan D.H."/>
            <person name="Meslet-Cladiere L."/>
            <person name="Moustafa A."/>
            <person name="Nehr Z."/>
            <person name="Nyvall Collen P."/>
            <person name="Panaud O."/>
            <person name="Partensky F."/>
            <person name="Poulain J."/>
            <person name="Rensing S.A."/>
            <person name="Rousvoal S."/>
            <person name="Samson G."/>
            <person name="Symeonidi A."/>
            <person name="Weissenbach J."/>
            <person name="Zambounis A."/>
            <person name="Wincker P."/>
            <person name="Boyen C."/>
        </authorList>
    </citation>
    <scope>NUCLEOTIDE SEQUENCE [LARGE SCALE GENOMIC DNA]</scope>
    <source>
        <strain evidence="21">cv. Stackhouse</strain>
    </source>
</reference>
<dbReference type="InterPro" id="IPR007123">
    <property type="entry name" value="Gelsolin-like_dom"/>
</dbReference>
<dbReference type="InterPro" id="IPR036175">
    <property type="entry name" value="Sec23/24_helical_dom_sf"/>
</dbReference>
<dbReference type="InterPro" id="IPR006900">
    <property type="entry name" value="Sec23/24_helical_dom"/>
</dbReference>
<dbReference type="GO" id="GO:0008270">
    <property type="term" value="F:zinc ion binding"/>
    <property type="evidence" value="ECO:0007669"/>
    <property type="project" value="InterPro"/>
</dbReference>
<keyword evidence="6 14" id="KW-0256">Endoplasmic reticulum</keyword>
<feature type="domain" description="Sec23/Sec24 trunk" evidence="17">
    <location>
        <begin position="123"/>
        <end position="389"/>
    </location>
</feature>
<evidence type="ECO:0000256" key="1">
    <source>
        <dbReference type="ARBA" id="ARBA00004255"/>
    </source>
</evidence>
<dbReference type="Gene3D" id="3.40.20.10">
    <property type="entry name" value="Severin"/>
    <property type="match status" value="1"/>
</dbReference>
<dbReference type="Proteomes" id="UP000012073">
    <property type="component" value="Unassembled WGS sequence"/>
</dbReference>
<dbReference type="Gene3D" id="2.60.40.1670">
    <property type="entry name" value="beta-sandwich domain of Sec23/24"/>
    <property type="match status" value="1"/>
</dbReference>
<dbReference type="Gramene" id="CDF37511">
    <property type="protein sequence ID" value="CDF37511"/>
    <property type="gene ID" value="CHC_T00009231001"/>
</dbReference>
<dbReference type="Pfam" id="PF04811">
    <property type="entry name" value="Sec23_trunk"/>
    <property type="match status" value="1"/>
</dbReference>
<organism evidence="20 21">
    <name type="scientific">Chondrus crispus</name>
    <name type="common">Carrageen Irish moss</name>
    <name type="synonym">Polymorpha crispa</name>
    <dbReference type="NCBI Taxonomy" id="2769"/>
    <lineage>
        <taxon>Eukaryota</taxon>
        <taxon>Rhodophyta</taxon>
        <taxon>Florideophyceae</taxon>
        <taxon>Rhodymeniophycidae</taxon>
        <taxon>Gigartinales</taxon>
        <taxon>Gigartinaceae</taxon>
        <taxon>Chondrus</taxon>
    </lineage>
</organism>
<dbReference type="InterPro" id="IPR036174">
    <property type="entry name" value="Znf_Sec23_Sec24_sf"/>
</dbReference>
<dbReference type="SUPFAM" id="SSF82919">
    <property type="entry name" value="Zn-finger domain of Sec23/24"/>
    <property type="match status" value="1"/>
</dbReference>
<feature type="domain" description="Zinc finger Sec23/Sec24-type" evidence="16">
    <location>
        <begin position="56"/>
        <end position="94"/>
    </location>
</feature>
<dbReference type="SUPFAM" id="SSF53300">
    <property type="entry name" value="vWA-like"/>
    <property type="match status" value="1"/>
</dbReference>
<feature type="domain" description="Sec23/Sec24 beta-sandwich" evidence="19">
    <location>
        <begin position="402"/>
        <end position="506"/>
    </location>
</feature>
<keyword evidence="7 14" id="KW-0862">Zinc</keyword>
<evidence type="ECO:0000256" key="10">
    <source>
        <dbReference type="ARBA" id="ARBA00023034"/>
    </source>
</evidence>
<evidence type="ECO:0000259" key="19">
    <source>
        <dbReference type="Pfam" id="PF08033"/>
    </source>
</evidence>
<dbReference type="GO" id="GO:0006886">
    <property type="term" value="P:intracellular protein transport"/>
    <property type="evidence" value="ECO:0007669"/>
    <property type="project" value="InterPro"/>
</dbReference>
<feature type="domain" description="Gelsolin-like" evidence="15">
    <location>
        <begin position="633"/>
        <end position="719"/>
    </location>
</feature>
<dbReference type="OrthoDB" id="10256289at2759"/>
<keyword evidence="9 14" id="KW-0653">Protein transport</keyword>
<evidence type="ECO:0000256" key="6">
    <source>
        <dbReference type="ARBA" id="ARBA00022824"/>
    </source>
</evidence>
<dbReference type="SUPFAM" id="SSF81995">
    <property type="entry name" value="beta-sandwich domain of Sec23/24"/>
    <property type="match status" value="1"/>
</dbReference>
<dbReference type="GO" id="GO:0005789">
    <property type="term" value="C:endoplasmic reticulum membrane"/>
    <property type="evidence" value="ECO:0007669"/>
    <property type="project" value="UniProtKB-SubCell"/>
</dbReference>
<keyword evidence="21" id="KW-1185">Reference proteome</keyword>
<keyword evidence="12 14" id="KW-0968">Cytoplasmic vesicle</keyword>
<evidence type="ECO:0000256" key="8">
    <source>
        <dbReference type="ARBA" id="ARBA00022892"/>
    </source>
</evidence>
<evidence type="ECO:0000256" key="13">
    <source>
        <dbReference type="ARBA" id="ARBA00025471"/>
    </source>
</evidence>
<dbReference type="CDD" id="cd11287">
    <property type="entry name" value="Sec23_C"/>
    <property type="match status" value="1"/>
</dbReference>
<dbReference type="PhylomeDB" id="R7QJ89"/>
<evidence type="ECO:0000256" key="11">
    <source>
        <dbReference type="ARBA" id="ARBA00023136"/>
    </source>
</evidence>
<evidence type="ECO:0000256" key="12">
    <source>
        <dbReference type="ARBA" id="ARBA00023329"/>
    </source>
</evidence>
<dbReference type="FunFam" id="1.20.120.730:FF:000005">
    <property type="entry name" value="Protein transport protein SEC23"/>
    <property type="match status" value="1"/>
</dbReference>
<dbReference type="FunFam" id="2.30.30.380:FF:000001">
    <property type="entry name" value="Protein transport protein SEC23"/>
    <property type="match status" value="1"/>
</dbReference>
<dbReference type="STRING" id="2769.R7QJ89"/>
<sequence>MDFNELEEMDGVRWSWLTWPSSRLEATRCIVPFGCMYTPLKHLSANRLPAPLPYDPVQCKSCTSVLNPYCRVDLRSRIWFCPFCYHRNPLPPNYADISESNLPAELIPDFTTVEYTLHRQPAPPPIFFFVLDVCTREDELQTAKDYIIKALSLLPKDAVVGLITFGQNIHVHVIGYTECAKCYVLRGEKEYTPDQIKNLLMLAGGPPRGAPLNSASPPGPNPATVGAARFLQPVSEGEFLMTSVLEDLETDPWPVPENERPKRALCTALSVAVGILESTSAGTGARIQLLVGGPGTVDPGKIVALELGDAVRSHSDIEKDNAPFHTAALKAFDDIAARAVNAGHAVDVWACSLDQVGTYEMKSCVDRTGGVFVVSESFDHPMFKETFEKFFSTDESNQLPMAFQASFEIIASREVKVAGVIGPVASLNKESPSVSTEMEIGIGGTTAWRMCTLDPHTTLAAYFEVVNPHQNPIRDDQYRYIQFITRYTHATGQHRMRVTTTAGRWTSGDNIPEIAAGFDQDAAAVLMARMAVYKTENEDSFDILRWVDRMLIRLCAKFAEYQKDTPETFALSPNFSLYPQFMFNLRRSQFLQVFNSSPDETAYFRSYLNRENVNNCLLMIQPTLMSYSLSGAPEPVLLDVTSIKPDRILLLDTFFYIIVFNGETISSWRKAGYHEDGKHNNLKLLLQAPKDDAAAVLDERFPYARYIECDQNGSQARFLLAKLNPSVNHHSAAAEYGGSDFIFTDDVSLGVFMEHLKKLAVSSQ</sequence>
<dbReference type="InterPro" id="IPR006896">
    <property type="entry name" value="Sec23/24_trunk_dom"/>
</dbReference>
<keyword evidence="11 14" id="KW-0472">Membrane</keyword>
<protein>
    <recommendedName>
        <fullName evidence="3 14">Protein transport protein SEC23</fullName>
    </recommendedName>
</protein>
<dbReference type="SUPFAM" id="SSF82754">
    <property type="entry name" value="C-terminal, gelsolin-like domain of Sec23/24"/>
    <property type="match status" value="1"/>
</dbReference>
<evidence type="ECO:0000256" key="9">
    <source>
        <dbReference type="ARBA" id="ARBA00022927"/>
    </source>
</evidence>
<dbReference type="Gene3D" id="2.30.30.380">
    <property type="entry name" value="Zn-finger domain of Sec23/24"/>
    <property type="match status" value="1"/>
</dbReference>
<dbReference type="FunFam" id="3.40.20.10:FF:000041">
    <property type="entry name" value="Protein transport protein SEC23"/>
    <property type="match status" value="1"/>
</dbReference>
<evidence type="ECO:0000256" key="3">
    <source>
        <dbReference type="ARBA" id="ARBA00021212"/>
    </source>
</evidence>